<dbReference type="AlphaFoldDB" id="A0A8X8BJM0"/>
<comment type="similarity">
    <text evidence="1">Belongs to the PSMG1 family.</text>
</comment>
<evidence type="ECO:0000256" key="2">
    <source>
        <dbReference type="ARBA" id="ARBA00019180"/>
    </source>
</evidence>
<dbReference type="EMBL" id="JAATIS010008602">
    <property type="protein sequence ID" value="KAG2457319.1"/>
    <property type="molecule type" value="Genomic_DNA"/>
</dbReference>
<feature type="non-terminal residue" evidence="5">
    <location>
        <position position="324"/>
    </location>
</feature>
<sequence length="324" mass="36593">MATFFGETVTLSSRAVDEEDEEEGEDENEEDREIKRELEKKREVHLQWNADFSRQFETSSDKTLQISELIIAVGYNASGFLSAFALSSGNWETAGNISLWNEKSRFSRETSLEHPGEPSCIFYRKDENPEVLGSIEKRSLKVTILSDCPVANYRSPEYISAIPVPFLKALKTRTYNENLCCSSLEQPNVVSGIPAAVLSYCQVHQIPAVLYQCYTDVVKLDSVTVETYKSTLSCSSLRKLIKHFWSLVEPDDYKNLHQAALKMSALFGSTYLCDSAISDMNVMKSKFRTRLTDEHLNDSIRVNLSGYTPPYTSLVDSMQCQSSD</sequence>
<protein>
    <recommendedName>
        <fullName evidence="2">Proteasome assembly chaperone 1</fullName>
    </recommendedName>
</protein>
<evidence type="ECO:0000256" key="1">
    <source>
        <dbReference type="ARBA" id="ARBA00005261"/>
    </source>
</evidence>
<dbReference type="GO" id="GO:0070628">
    <property type="term" value="F:proteasome binding"/>
    <property type="evidence" value="ECO:0007669"/>
    <property type="project" value="TreeGrafter"/>
</dbReference>
<keyword evidence="6" id="KW-1185">Reference proteome</keyword>
<evidence type="ECO:0000313" key="5">
    <source>
        <dbReference type="EMBL" id="KAG2457319.1"/>
    </source>
</evidence>
<dbReference type="Pfam" id="PF16094">
    <property type="entry name" value="PAC1"/>
    <property type="match status" value="1"/>
</dbReference>
<feature type="region of interest" description="Disordered" evidence="4">
    <location>
        <begin position="1"/>
        <end position="33"/>
    </location>
</feature>
<feature type="non-terminal residue" evidence="5">
    <location>
        <position position="1"/>
    </location>
</feature>
<keyword evidence="3" id="KW-0143">Chaperone</keyword>
<dbReference type="PANTHER" id="PTHR15069:SF1">
    <property type="entry name" value="PROTEASOME ASSEMBLY CHAPERONE 1"/>
    <property type="match status" value="1"/>
</dbReference>
<reference evidence="5 6" key="1">
    <citation type="journal article" date="2021" name="Cell">
        <title>Tracing the genetic footprints of vertebrate landing in non-teleost ray-finned fishes.</title>
        <authorList>
            <person name="Bi X."/>
            <person name="Wang K."/>
            <person name="Yang L."/>
            <person name="Pan H."/>
            <person name="Jiang H."/>
            <person name="Wei Q."/>
            <person name="Fang M."/>
            <person name="Yu H."/>
            <person name="Zhu C."/>
            <person name="Cai Y."/>
            <person name="He Y."/>
            <person name="Gan X."/>
            <person name="Zeng H."/>
            <person name="Yu D."/>
            <person name="Zhu Y."/>
            <person name="Jiang H."/>
            <person name="Qiu Q."/>
            <person name="Yang H."/>
            <person name="Zhang Y.E."/>
            <person name="Wang W."/>
            <person name="Zhu M."/>
            <person name="He S."/>
            <person name="Zhang G."/>
        </authorList>
    </citation>
    <scope>NUCLEOTIDE SEQUENCE [LARGE SCALE GENOMIC DNA]</scope>
    <source>
        <strain evidence="5">Bchr_013</strain>
    </source>
</reference>
<dbReference type="PANTHER" id="PTHR15069">
    <property type="entry name" value="PROTEASOME ASSEMBLY CHAPERONE 1"/>
    <property type="match status" value="1"/>
</dbReference>
<feature type="compositionally biased region" description="Acidic residues" evidence="4">
    <location>
        <begin position="17"/>
        <end position="31"/>
    </location>
</feature>
<dbReference type="Proteomes" id="UP000886611">
    <property type="component" value="Unassembled WGS sequence"/>
</dbReference>
<evidence type="ECO:0000256" key="4">
    <source>
        <dbReference type="SAM" id="MobiDB-lite"/>
    </source>
</evidence>
<accession>A0A8X8BJM0</accession>
<name>A0A8X8BJM0_POLSE</name>
<evidence type="ECO:0000256" key="3">
    <source>
        <dbReference type="ARBA" id="ARBA00023186"/>
    </source>
</evidence>
<comment type="caution">
    <text evidence="5">The sequence shown here is derived from an EMBL/GenBank/DDBJ whole genome shotgun (WGS) entry which is preliminary data.</text>
</comment>
<evidence type="ECO:0000313" key="6">
    <source>
        <dbReference type="Proteomes" id="UP000886611"/>
    </source>
</evidence>
<proteinExistence type="inferred from homology"/>
<dbReference type="InterPro" id="IPR016565">
    <property type="entry name" value="Proteasome_assmbl_chp_1"/>
</dbReference>
<dbReference type="GO" id="GO:0080129">
    <property type="term" value="P:proteasome core complex assembly"/>
    <property type="evidence" value="ECO:0007669"/>
    <property type="project" value="TreeGrafter"/>
</dbReference>
<organism evidence="5 6">
    <name type="scientific">Polypterus senegalus</name>
    <name type="common">Senegal bichir</name>
    <dbReference type="NCBI Taxonomy" id="55291"/>
    <lineage>
        <taxon>Eukaryota</taxon>
        <taxon>Metazoa</taxon>
        <taxon>Chordata</taxon>
        <taxon>Craniata</taxon>
        <taxon>Vertebrata</taxon>
        <taxon>Euteleostomi</taxon>
        <taxon>Actinopterygii</taxon>
        <taxon>Polypteriformes</taxon>
        <taxon>Polypteridae</taxon>
        <taxon>Polypterus</taxon>
    </lineage>
</organism>
<gene>
    <name evidence="5" type="primary">Psmg1</name>
    <name evidence="5" type="ORF">GTO96_0013192</name>
</gene>
<dbReference type="GO" id="GO:0005783">
    <property type="term" value="C:endoplasmic reticulum"/>
    <property type="evidence" value="ECO:0007669"/>
    <property type="project" value="InterPro"/>
</dbReference>